<dbReference type="STRING" id="50990.A0A4Y7QBS9"/>
<keyword evidence="4" id="KW-1185">Reference proteome</keyword>
<dbReference type="EMBL" id="ML170166">
    <property type="protein sequence ID" value="TDL24532.1"/>
    <property type="molecule type" value="Genomic_DNA"/>
</dbReference>
<name>A0A4Y7QBS9_9AGAM</name>
<sequence length="964" mass="108518">MANRSEEPVADTVLQKYISIAQELEDASACPAPLQVILRHPAEDSRSRYFVLFYYIYSSYNQSNSISLLQEAIAIGRHLIQLGAQSGGLDDTNRIMVFQFMSSMAQAFQIRFYLLHDQADLERTIKLRRRLISMVPEDTSEQKLNDVLRANETSLCIGLNNQFKRENEYQVISEAISFGRSAIRRTDKNHVDMPLCMSNLATVLLSRFRAYATDEDLESCIDLFRTAVQLAERNQQSPFWLSYFQHNLASALHDEMWRKPEPEDTLNLCMDLVEKSLSSTPQNAPLYPLRIYSLSIYYFERFRITGQFSDVDRAMTLLEHLPLDHTVLTADFRFELTQSRMNMLIHRYMFGKNVADLDKTISIGRQALDEQHKINDPSFGILLICSYIFRAVASGVDKWWETGDADEAQRLTLELAGDSSRGHSRLQSMFKCEVARLNHLRGSFDVALRAYQDALKFLPQGLLVMNQYRTDDIEGAREANVGVDAAACALACGNPGLAVELLEQGRSIGWTRSLQMRSDVEQLRAEYPESARRLAHFARQCEISGTSPSQNPQPAQTTTNHHIDTPQWEDRFSYFKQWESLVAEIRELDGYESFLSPPKYEELRSAATCGPVVIVNVSTYRHGSAALIIGHSTLDRPQIVPLPRDLETKAKIWFQVLSEGTNKLASGQISERNFNQSVLNPILAGLWREIVVPIRQTLRILDPYARRIWWCPTGPLTFLPLHVVTNGPSGGIEGMSTLIPSYTTTVSSLLRASTSRLPPQRSQPPKVLAIACEVAEGHSDLPGALREIESIKRIIPSDSLDILTDTDATKDRVMSSLSDHSWLHLACHGHQENGKPFDSHFVLHDGPLRISDIISQNLKNSEFAFLSACHTASGWPAMFDESMHLAAALQFIGFRAVIATQWAVDDNTAARLAQEVYSYLFLGPGEGRSVSVEDTAEALHYAVATLRRQGVPFSRLAPFIHIGV</sequence>
<evidence type="ECO:0000256" key="1">
    <source>
        <dbReference type="SAM" id="MobiDB-lite"/>
    </source>
</evidence>
<dbReference type="AlphaFoldDB" id="A0A4Y7QBS9"/>
<proteinExistence type="predicted"/>
<evidence type="ECO:0000313" key="4">
    <source>
        <dbReference type="Proteomes" id="UP000294933"/>
    </source>
</evidence>
<accession>A0A4Y7QBS9</accession>
<protein>
    <recommendedName>
        <fullName evidence="2">CHAT domain-containing protein</fullName>
    </recommendedName>
</protein>
<dbReference type="Pfam" id="PF12770">
    <property type="entry name" value="CHAT"/>
    <property type="match status" value="1"/>
</dbReference>
<evidence type="ECO:0000259" key="2">
    <source>
        <dbReference type="Pfam" id="PF12770"/>
    </source>
</evidence>
<dbReference type="VEuPathDB" id="FungiDB:BD410DRAFT_896734"/>
<gene>
    <name evidence="3" type="ORF">BD410DRAFT_896734</name>
</gene>
<dbReference type="Gene3D" id="1.25.40.10">
    <property type="entry name" value="Tetratricopeptide repeat domain"/>
    <property type="match status" value="1"/>
</dbReference>
<feature type="region of interest" description="Disordered" evidence="1">
    <location>
        <begin position="543"/>
        <end position="562"/>
    </location>
</feature>
<organism evidence="3 4">
    <name type="scientific">Rickenella mellea</name>
    <dbReference type="NCBI Taxonomy" id="50990"/>
    <lineage>
        <taxon>Eukaryota</taxon>
        <taxon>Fungi</taxon>
        <taxon>Dikarya</taxon>
        <taxon>Basidiomycota</taxon>
        <taxon>Agaricomycotina</taxon>
        <taxon>Agaricomycetes</taxon>
        <taxon>Hymenochaetales</taxon>
        <taxon>Rickenellaceae</taxon>
        <taxon>Rickenella</taxon>
    </lineage>
</organism>
<dbReference type="InterPro" id="IPR024983">
    <property type="entry name" value="CHAT_dom"/>
</dbReference>
<dbReference type="OrthoDB" id="9991317at2759"/>
<reference evidence="3 4" key="1">
    <citation type="submission" date="2018-06" db="EMBL/GenBank/DDBJ databases">
        <title>A transcriptomic atlas of mushroom development highlights an independent origin of complex multicellularity.</title>
        <authorList>
            <consortium name="DOE Joint Genome Institute"/>
            <person name="Krizsan K."/>
            <person name="Almasi E."/>
            <person name="Merenyi Z."/>
            <person name="Sahu N."/>
            <person name="Viragh M."/>
            <person name="Koszo T."/>
            <person name="Mondo S."/>
            <person name="Kiss B."/>
            <person name="Balint B."/>
            <person name="Kues U."/>
            <person name="Barry K."/>
            <person name="Hegedus J.C."/>
            <person name="Henrissat B."/>
            <person name="Johnson J."/>
            <person name="Lipzen A."/>
            <person name="Ohm R."/>
            <person name="Nagy I."/>
            <person name="Pangilinan J."/>
            <person name="Yan J."/>
            <person name="Xiong Y."/>
            <person name="Grigoriev I.V."/>
            <person name="Hibbett D.S."/>
            <person name="Nagy L.G."/>
        </authorList>
    </citation>
    <scope>NUCLEOTIDE SEQUENCE [LARGE SCALE GENOMIC DNA]</scope>
    <source>
        <strain evidence="3 4">SZMC22713</strain>
    </source>
</reference>
<feature type="domain" description="CHAT" evidence="2">
    <location>
        <begin position="683"/>
        <end position="939"/>
    </location>
</feature>
<feature type="compositionally biased region" description="Polar residues" evidence="1">
    <location>
        <begin position="543"/>
        <end position="560"/>
    </location>
</feature>
<dbReference type="Proteomes" id="UP000294933">
    <property type="component" value="Unassembled WGS sequence"/>
</dbReference>
<dbReference type="InterPro" id="IPR011990">
    <property type="entry name" value="TPR-like_helical_dom_sf"/>
</dbReference>
<evidence type="ECO:0000313" key="3">
    <source>
        <dbReference type="EMBL" id="TDL24532.1"/>
    </source>
</evidence>